<evidence type="ECO:0000313" key="2">
    <source>
        <dbReference type="Proteomes" id="UP000236664"/>
    </source>
</evidence>
<organism evidence="1 2">
    <name type="scientific">Gibberella nygamai</name>
    <name type="common">Bean root rot disease fungus</name>
    <name type="synonym">Fusarium nygamai</name>
    <dbReference type="NCBI Taxonomy" id="42673"/>
    <lineage>
        <taxon>Eukaryota</taxon>
        <taxon>Fungi</taxon>
        <taxon>Dikarya</taxon>
        <taxon>Ascomycota</taxon>
        <taxon>Pezizomycotina</taxon>
        <taxon>Sordariomycetes</taxon>
        <taxon>Hypocreomycetidae</taxon>
        <taxon>Hypocreales</taxon>
        <taxon>Nectriaceae</taxon>
        <taxon>Fusarium</taxon>
        <taxon>Fusarium fujikuroi species complex</taxon>
    </lineage>
</organism>
<accession>A0A2K0W991</accession>
<dbReference type="Proteomes" id="UP000236664">
    <property type="component" value="Unassembled WGS sequence"/>
</dbReference>
<name>A0A2K0W991_GIBNY</name>
<keyword evidence="2" id="KW-1185">Reference proteome</keyword>
<sequence length="92" mass="10378">MMRDEDVEAIDKLLNQTSEVLSADFNTGISLDAQALAKQTEHLDGYDWFLKWQLLDGSLAQEIPPELNYDRLADIIELRTDDGQLVANPQST</sequence>
<protein>
    <submittedName>
        <fullName evidence="1">Uncharacterized protein</fullName>
    </submittedName>
</protein>
<evidence type="ECO:0000313" key="1">
    <source>
        <dbReference type="EMBL" id="PNP78869.1"/>
    </source>
</evidence>
<dbReference type="AlphaFoldDB" id="A0A2K0W991"/>
<proteinExistence type="predicted"/>
<gene>
    <name evidence="1" type="ORF">FNYG_07734</name>
</gene>
<comment type="caution">
    <text evidence="1">The sequence shown here is derived from an EMBL/GenBank/DDBJ whole genome shotgun (WGS) entry which is preliminary data.</text>
</comment>
<reference evidence="1 2" key="1">
    <citation type="submission" date="2017-06" db="EMBL/GenBank/DDBJ databases">
        <title>Genome of Fusarium nygamai isolate CS10214.</title>
        <authorList>
            <person name="Gardiner D.M."/>
            <person name="Obanor F."/>
            <person name="Kazan K."/>
        </authorList>
    </citation>
    <scope>NUCLEOTIDE SEQUENCE [LARGE SCALE GENOMIC DNA]</scope>
    <source>
        <strain evidence="1 2">CS10214</strain>
    </source>
</reference>
<dbReference type="EMBL" id="MTQA01000095">
    <property type="protein sequence ID" value="PNP78869.1"/>
    <property type="molecule type" value="Genomic_DNA"/>
</dbReference>